<reference evidence="2" key="1">
    <citation type="submission" date="2016-10" db="EMBL/GenBank/DDBJ databases">
        <authorList>
            <person name="Varghese N."/>
            <person name="Submissions S."/>
        </authorList>
    </citation>
    <scope>NUCLEOTIDE SEQUENCE [LARGE SCALE GENOMIC DNA]</scope>
    <source>
        <strain evidence="2">DS-12</strain>
    </source>
</reference>
<protein>
    <submittedName>
        <fullName evidence="1">2-polyprenyl-3-methyl-5-hydroxy-6-metoxy-1,4-benzoquinol methylase</fullName>
    </submittedName>
</protein>
<dbReference type="PANTHER" id="PTHR43861:SF6">
    <property type="entry name" value="METHYLTRANSFERASE TYPE 11"/>
    <property type="match status" value="1"/>
</dbReference>
<keyword evidence="2" id="KW-1185">Reference proteome</keyword>
<evidence type="ECO:0000313" key="2">
    <source>
        <dbReference type="Proteomes" id="UP000199036"/>
    </source>
</evidence>
<dbReference type="GO" id="GO:0008168">
    <property type="term" value="F:methyltransferase activity"/>
    <property type="evidence" value="ECO:0007669"/>
    <property type="project" value="UniProtKB-KW"/>
</dbReference>
<dbReference type="Proteomes" id="UP000199036">
    <property type="component" value="Unassembled WGS sequence"/>
</dbReference>
<gene>
    <name evidence="1" type="ORF">SAMN05421741_1029</name>
</gene>
<dbReference type="InterPro" id="IPR029063">
    <property type="entry name" value="SAM-dependent_MTases_sf"/>
</dbReference>
<keyword evidence="1" id="KW-0489">Methyltransferase</keyword>
<accession>A0A1I4WZY6</accession>
<dbReference type="Gene3D" id="3.40.50.150">
    <property type="entry name" value="Vaccinia Virus protein VP39"/>
    <property type="match status" value="1"/>
</dbReference>
<dbReference type="PANTHER" id="PTHR43861">
    <property type="entry name" value="TRANS-ACONITATE 2-METHYLTRANSFERASE-RELATED"/>
    <property type="match status" value="1"/>
</dbReference>
<keyword evidence="1" id="KW-0808">Transferase</keyword>
<sequence>MKNKTIKDYSITKEDFELIYNDKYEMYQTNFNSFDRLDHYYKSENYISHTDAKRNWFEKVYQFVKNYTINQKWKLIKRYNDRTSIAVLDIGCGTGDFLKYGINNFNVNGVGVEPNNDAAKISSSKNINVYDSIKNLDESKYDVITLWHVLEHVTDLNEYFNFFKNHLKENGTLIIAVPNFKSFDANHYKEYWAAWDVPRHLWHFSKKSIKKLAEENNFKLIHIKPMYFDSFYVSLLSEEYKTGSKNILKAFYIGLVSNIKGIFSKEYSSHIYILKNNFK</sequence>
<dbReference type="OrthoDB" id="2370471at2"/>
<dbReference type="AlphaFoldDB" id="A0A1I4WZY6"/>
<name>A0A1I4WZY6_9FLAO</name>
<proteinExistence type="predicted"/>
<dbReference type="CDD" id="cd02440">
    <property type="entry name" value="AdoMet_MTases"/>
    <property type="match status" value="1"/>
</dbReference>
<organism evidence="1 2">
    <name type="scientific">Paenimyroides ummariense</name>
    <dbReference type="NCBI Taxonomy" id="913024"/>
    <lineage>
        <taxon>Bacteria</taxon>
        <taxon>Pseudomonadati</taxon>
        <taxon>Bacteroidota</taxon>
        <taxon>Flavobacteriia</taxon>
        <taxon>Flavobacteriales</taxon>
        <taxon>Flavobacteriaceae</taxon>
        <taxon>Paenimyroides</taxon>
    </lineage>
</organism>
<dbReference type="EMBL" id="FOVI01000002">
    <property type="protein sequence ID" value="SFN18559.1"/>
    <property type="molecule type" value="Genomic_DNA"/>
</dbReference>
<dbReference type="STRING" id="913024.SAMN05421741_1029"/>
<dbReference type="Pfam" id="PF13489">
    <property type="entry name" value="Methyltransf_23"/>
    <property type="match status" value="1"/>
</dbReference>
<dbReference type="GO" id="GO:0032259">
    <property type="term" value="P:methylation"/>
    <property type="evidence" value="ECO:0007669"/>
    <property type="project" value="UniProtKB-KW"/>
</dbReference>
<evidence type="ECO:0000313" key="1">
    <source>
        <dbReference type="EMBL" id="SFN18559.1"/>
    </source>
</evidence>
<dbReference type="RefSeq" id="WP_091518121.1">
    <property type="nucleotide sequence ID" value="NZ_FOVI01000002.1"/>
</dbReference>
<dbReference type="SUPFAM" id="SSF53335">
    <property type="entry name" value="S-adenosyl-L-methionine-dependent methyltransferases"/>
    <property type="match status" value="1"/>
</dbReference>